<dbReference type="GO" id="GO:0016787">
    <property type="term" value="F:hydrolase activity"/>
    <property type="evidence" value="ECO:0007669"/>
    <property type="project" value="UniProtKB-KW"/>
</dbReference>
<dbReference type="InterPro" id="IPR032466">
    <property type="entry name" value="Metal_Hydrolase"/>
</dbReference>
<reference evidence="1" key="1">
    <citation type="submission" date="2022-06" db="EMBL/GenBank/DDBJ databases">
        <title>Alkalimarinus sp. nov., isolated from gut of a Alitta virens.</title>
        <authorList>
            <person name="Yang A.I."/>
            <person name="Shin N.-R."/>
        </authorList>
    </citation>
    <scope>NUCLEOTIDE SEQUENCE</scope>
    <source>
        <strain evidence="1">A2M4</strain>
    </source>
</reference>
<organism evidence="1 2">
    <name type="scientific">Alkalimarinus alittae</name>
    <dbReference type="NCBI Taxonomy" id="2961619"/>
    <lineage>
        <taxon>Bacteria</taxon>
        <taxon>Pseudomonadati</taxon>
        <taxon>Pseudomonadota</taxon>
        <taxon>Gammaproteobacteria</taxon>
        <taxon>Alteromonadales</taxon>
        <taxon>Alteromonadaceae</taxon>
        <taxon>Alkalimarinus</taxon>
    </lineage>
</organism>
<dbReference type="Gene3D" id="3.20.20.140">
    <property type="entry name" value="Metal-dependent hydrolases"/>
    <property type="match status" value="1"/>
</dbReference>
<dbReference type="CDD" id="cd01310">
    <property type="entry name" value="TatD_DNAse"/>
    <property type="match status" value="1"/>
</dbReference>
<protein>
    <submittedName>
        <fullName evidence="1">TatD family hydrolase</fullName>
    </submittedName>
</protein>
<dbReference type="PANTHER" id="PTHR46124">
    <property type="entry name" value="D-AMINOACYL-TRNA DEACYLASE"/>
    <property type="match status" value="1"/>
</dbReference>
<dbReference type="Proteomes" id="UP001163739">
    <property type="component" value="Chromosome"/>
</dbReference>
<dbReference type="PANTHER" id="PTHR46124:SF3">
    <property type="entry name" value="HYDROLASE"/>
    <property type="match status" value="1"/>
</dbReference>
<evidence type="ECO:0000313" key="2">
    <source>
        <dbReference type="Proteomes" id="UP001163739"/>
    </source>
</evidence>
<keyword evidence="2" id="KW-1185">Reference proteome</keyword>
<dbReference type="PIRSF" id="PIRSF005902">
    <property type="entry name" value="DNase_TatD"/>
    <property type="match status" value="1"/>
</dbReference>
<dbReference type="RefSeq" id="WP_265047069.1">
    <property type="nucleotide sequence ID" value="NZ_CP100390.1"/>
</dbReference>
<name>A0ABY6N0L2_9ALTE</name>
<keyword evidence="1" id="KW-0378">Hydrolase</keyword>
<dbReference type="InterPro" id="IPR001130">
    <property type="entry name" value="TatD-like"/>
</dbReference>
<evidence type="ECO:0000313" key="1">
    <source>
        <dbReference type="EMBL" id="UZE95580.1"/>
    </source>
</evidence>
<gene>
    <name evidence="1" type="ORF">NKI27_16150</name>
</gene>
<dbReference type="Pfam" id="PF01026">
    <property type="entry name" value="TatD_DNase"/>
    <property type="match status" value="1"/>
</dbReference>
<sequence>MIYADAHCHLDFDVFDVDRAELILRCHSLGVKMFVVPGVERNRWSKVLQVSAQYSAVYPCLGLHPCFLDAHTEGDVATLECLLEKHKEIVAIGEIGLDLSKPDLNRQLVFFEQQVELANKFKLPVVMHSRKAHNQIIEVLKRKPLVAGGLLHGFSGSLEQAVRFWEAGVYLGLGGVITYERAQKTRKTFAKLPLEAIILETDSPDMPLSGMQGGRNTPLNIPLIHKAFCALRPEADDVVNRQLMDNASNLFGIIGY</sequence>
<proteinExistence type="predicted"/>
<dbReference type="EMBL" id="CP100390">
    <property type="protein sequence ID" value="UZE95580.1"/>
    <property type="molecule type" value="Genomic_DNA"/>
</dbReference>
<accession>A0ABY6N0L2</accession>
<dbReference type="SUPFAM" id="SSF51556">
    <property type="entry name" value="Metallo-dependent hydrolases"/>
    <property type="match status" value="1"/>
</dbReference>